<evidence type="ECO:0000256" key="1">
    <source>
        <dbReference type="ARBA" id="ARBA00001946"/>
    </source>
</evidence>
<dbReference type="EMBL" id="JANZXA010000011">
    <property type="protein sequence ID" value="MCT2400996.1"/>
    <property type="molecule type" value="Genomic_DNA"/>
</dbReference>
<dbReference type="InterPro" id="IPR015797">
    <property type="entry name" value="NUDIX_hydrolase-like_dom_sf"/>
</dbReference>
<gene>
    <name evidence="19" type="ORF">NZK81_15690</name>
</gene>
<name>A0ABT2I843_9SPHN</name>
<keyword evidence="4" id="KW-0235">DNA replication</keyword>
<keyword evidence="6" id="KW-0227">DNA damage</keyword>
<comment type="caution">
    <text evidence="19">The sequence shown here is derived from an EMBL/GenBank/DDBJ whole genome shotgun (WGS) entry which is preliminary data.</text>
</comment>
<keyword evidence="8" id="KW-0460">Magnesium</keyword>
<dbReference type="Proteomes" id="UP001165583">
    <property type="component" value="Unassembled WGS sequence"/>
</dbReference>
<comment type="catalytic activity">
    <reaction evidence="11">
        <text>8-oxo-GTP + H2O = 8-oxo-GMP + diphosphate + H(+)</text>
        <dbReference type="Rhea" id="RHEA:67616"/>
        <dbReference type="ChEBI" id="CHEBI:15377"/>
        <dbReference type="ChEBI" id="CHEBI:15378"/>
        <dbReference type="ChEBI" id="CHEBI:33019"/>
        <dbReference type="ChEBI" id="CHEBI:143553"/>
        <dbReference type="ChEBI" id="CHEBI:145694"/>
    </reaction>
</comment>
<comment type="similarity">
    <text evidence="2 17">Belongs to the Nudix hydrolase family.</text>
</comment>
<dbReference type="Pfam" id="PF00293">
    <property type="entry name" value="NUDIX"/>
    <property type="match status" value="1"/>
</dbReference>
<dbReference type="PROSITE" id="PS00893">
    <property type="entry name" value="NUDIX_BOX"/>
    <property type="match status" value="1"/>
</dbReference>
<protein>
    <recommendedName>
        <fullName evidence="13">8-oxo-dGTP diphosphatase</fullName>
        <ecNumber evidence="12">3.6.1.55</ecNumber>
    </recommendedName>
    <alternativeName>
        <fullName evidence="16">7,8-dihydro-8-oxoguanine-triphosphatase</fullName>
    </alternativeName>
    <alternativeName>
        <fullName evidence="15">Mutator protein MutT</fullName>
    </alternativeName>
    <alternativeName>
        <fullName evidence="14">dGTP pyrophosphohydrolase</fullName>
    </alternativeName>
</protein>
<dbReference type="SUPFAM" id="SSF55811">
    <property type="entry name" value="Nudix"/>
    <property type="match status" value="1"/>
</dbReference>
<evidence type="ECO:0000256" key="12">
    <source>
        <dbReference type="ARBA" id="ARBA00038905"/>
    </source>
</evidence>
<evidence type="ECO:0000313" key="19">
    <source>
        <dbReference type="EMBL" id="MCT2400996.1"/>
    </source>
</evidence>
<comment type="cofactor">
    <cofactor evidence="1">
        <name>Mg(2+)</name>
        <dbReference type="ChEBI" id="CHEBI:18420"/>
    </cofactor>
</comment>
<evidence type="ECO:0000256" key="6">
    <source>
        <dbReference type="ARBA" id="ARBA00022763"/>
    </source>
</evidence>
<reference evidence="19" key="1">
    <citation type="submission" date="2022-09" db="EMBL/GenBank/DDBJ databases">
        <title>Novosphingobium sp. Nov., a polycyclic aromatic hydrocarbon-degrading bacterium isolated form mangrove sediments in HongKong.</title>
        <authorList>
            <person name="Hu Z."/>
        </authorList>
    </citation>
    <scope>NUCLEOTIDE SEQUENCE</scope>
    <source>
        <strain evidence="19">HK4-1</strain>
    </source>
</reference>
<evidence type="ECO:0000256" key="16">
    <source>
        <dbReference type="ARBA" id="ARBA00042798"/>
    </source>
</evidence>
<dbReference type="PROSITE" id="PS51462">
    <property type="entry name" value="NUDIX"/>
    <property type="match status" value="1"/>
</dbReference>
<keyword evidence="5" id="KW-0479">Metal-binding</keyword>
<evidence type="ECO:0000313" key="20">
    <source>
        <dbReference type="Proteomes" id="UP001165583"/>
    </source>
</evidence>
<comment type="catalytic activity">
    <reaction evidence="10">
        <text>8-oxo-dGTP + H2O = 8-oxo-dGMP + diphosphate + H(+)</text>
        <dbReference type="Rhea" id="RHEA:31575"/>
        <dbReference type="ChEBI" id="CHEBI:15377"/>
        <dbReference type="ChEBI" id="CHEBI:15378"/>
        <dbReference type="ChEBI" id="CHEBI:33019"/>
        <dbReference type="ChEBI" id="CHEBI:63224"/>
        <dbReference type="ChEBI" id="CHEBI:77896"/>
        <dbReference type="EC" id="3.6.1.55"/>
    </reaction>
</comment>
<evidence type="ECO:0000256" key="10">
    <source>
        <dbReference type="ARBA" id="ARBA00035861"/>
    </source>
</evidence>
<keyword evidence="9" id="KW-0234">DNA repair</keyword>
<evidence type="ECO:0000256" key="7">
    <source>
        <dbReference type="ARBA" id="ARBA00022801"/>
    </source>
</evidence>
<evidence type="ECO:0000256" key="11">
    <source>
        <dbReference type="ARBA" id="ARBA00036904"/>
    </source>
</evidence>
<evidence type="ECO:0000256" key="8">
    <source>
        <dbReference type="ARBA" id="ARBA00022842"/>
    </source>
</evidence>
<proteinExistence type="inferred from homology"/>
<evidence type="ECO:0000256" key="14">
    <source>
        <dbReference type="ARBA" id="ARBA00041592"/>
    </source>
</evidence>
<dbReference type="PANTHER" id="PTHR47707">
    <property type="entry name" value="8-OXO-DGTP DIPHOSPHATASE"/>
    <property type="match status" value="1"/>
</dbReference>
<dbReference type="InterPro" id="IPR047127">
    <property type="entry name" value="MutT-like"/>
</dbReference>
<keyword evidence="3" id="KW-0515">Mutator protein</keyword>
<evidence type="ECO:0000256" key="15">
    <source>
        <dbReference type="ARBA" id="ARBA00041979"/>
    </source>
</evidence>
<dbReference type="EC" id="3.6.1.55" evidence="12"/>
<evidence type="ECO:0000256" key="2">
    <source>
        <dbReference type="ARBA" id="ARBA00005582"/>
    </source>
</evidence>
<evidence type="ECO:0000256" key="9">
    <source>
        <dbReference type="ARBA" id="ARBA00023204"/>
    </source>
</evidence>
<feature type="domain" description="Nudix hydrolase" evidence="18">
    <location>
        <begin position="1"/>
        <end position="120"/>
    </location>
</feature>
<evidence type="ECO:0000256" key="17">
    <source>
        <dbReference type="RuleBase" id="RU003476"/>
    </source>
</evidence>
<sequence>MQQRCFSAVHGGLWEFPGGKVESGETPEFAAIRELEEELGVRVDAEEMEPVGFASGLTAGPDEGGKSPQRPLVILLYAARAWQGVAQAREAEAIAWHAPEAITELAMPPLDYPLAEALHRHIHAYSSALR</sequence>
<evidence type="ECO:0000256" key="5">
    <source>
        <dbReference type="ARBA" id="ARBA00022723"/>
    </source>
</evidence>
<organism evidence="19 20">
    <name type="scientific">Novosphingobium mangrovi</name>
    <name type="common">ex Huang et al. 2023</name>
    <dbReference type="NCBI Taxonomy" id="2976432"/>
    <lineage>
        <taxon>Bacteria</taxon>
        <taxon>Pseudomonadati</taxon>
        <taxon>Pseudomonadota</taxon>
        <taxon>Alphaproteobacteria</taxon>
        <taxon>Sphingomonadales</taxon>
        <taxon>Sphingomonadaceae</taxon>
        <taxon>Novosphingobium</taxon>
    </lineage>
</organism>
<dbReference type="InterPro" id="IPR020476">
    <property type="entry name" value="Nudix_hydrolase"/>
</dbReference>
<dbReference type="Gene3D" id="3.90.79.10">
    <property type="entry name" value="Nucleoside Triphosphate Pyrophosphohydrolase"/>
    <property type="match status" value="1"/>
</dbReference>
<dbReference type="PANTHER" id="PTHR47707:SF1">
    <property type="entry name" value="NUDIX HYDROLASE FAMILY PROTEIN"/>
    <property type="match status" value="1"/>
</dbReference>
<dbReference type="InterPro" id="IPR020084">
    <property type="entry name" value="NUDIX_hydrolase_CS"/>
</dbReference>
<keyword evidence="20" id="KW-1185">Reference proteome</keyword>
<evidence type="ECO:0000256" key="4">
    <source>
        <dbReference type="ARBA" id="ARBA00022705"/>
    </source>
</evidence>
<dbReference type="InterPro" id="IPR000086">
    <property type="entry name" value="NUDIX_hydrolase_dom"/>
</dbReference>
<dbReference type="PRINTS" id="PR00502">
    <property type="entry name" value="NUDIXFAMILY"/>
</dbReference>
<evidence type="ECO:0000256" key="13">
    <source>
        <dbReference type="ARBA" id="ARBA00040794"/>
    </source>
</evidence>
<evidence type="ECO:0000256" key="3">
    <source>
        <dbReference type="ARBA" id="ARBA00022457"/>
    </source>
</evidence>
<accession>A0ABT2I843</accession>
<evidence type="ECO:0000259" key="18">
    <source>
        <dbReference type="PROSITE" id="PS51462"/>
    </source>
</evidence>
<keyword evidence="7 17" id="KW-0378">Hydrolase</keyword>